<keyword evidence="1" id="KW-0203">Cytokinin biosynthesis</keyword>
<evidence type="ECO:0000256" key="3">
    <source>
        <dbReference type="ARBA" id="ARBA00023295"/>
    </source>
</evidence>
<dbReference type="AlphaFoldDB" id="A0A546XR40"/>
<comment type="caution">
    <text evidence="6">The sequence shown here is derived from an EMBL/GenBank/DDBJ whole genome shotgun (WGS) entry which is preliminary data.</text>
</comment>
<protein>
    <recommendedName>
        <fullName evidence="5">Cytokinin glycosidase domain-containing protein</fullName>
    </recommendedName>
</protein>
<evidence type="ECO:0000256" key="1">
    <source>
        <dbReference type="ARBA" id="ARBA00022712"/>
    </source>
</evidence>
<dbReference type="GO" id="GO:0008422">
    <property type="term" value="F:beta-glucosidase activity"/>
    <property type="evidence" value="ECO:0007669"/>
    <property type="project" value="InterPro"/>
</dbReference>
<sequence>MHATIISYFANMAEFDLCALFSSLKVGDVSSSDELKKHIQSASKERTPLTEPGEGQSMDIDEEGGRQDPGILYLYVDCPTMMRCFYGGSLPYNSRHGALITNLPPYQKDVSLGEVCRGLRQASGFFGYEDVIRSAYFAALSVPGYFVKLDGQMELTSTKGKSLTFDLYASNQLRLEPGALVRHGECKFGME</sequence>
<evidence type="ECO:0000259" key="5">
    <source>
        <dbReference type="Pfam" id="PF02027"/>
    </source>
</evidence>
<feature type="domain" description="Cytokinin glycosidase" evidence="5">
    <location>
        <begin position="70"/>
        <end position="168"/>
    </location>
</feature>
<name>A0A546XR40_AGRTU</name>
<keyword evidence="2" id="KW-0378">Hydrolase</keyword>
<gene>
    <name evidence="6" type="ORF">EXN61_22980</name>
</gene>
<dbReference type="Pfam" id="PF02027">
    <property type="entry name" value="RolB_RolC"/>
    <property type="match status" value="1"/>
</dbReference>
<keyword evidence="3" id="KW-0326">Glycosidase</keyword>
<dbReference type="Proteomes" id="UP000317023">
    <property type="component" value="Unassembled WGS sequence"/>
</dbReference>
<dbReference type="GO" id="GO:0009691">
    <property type="term" value="P:cytokinin biosynthetic process"/>
    <property type="evidence" value="ECO:0007669"/>
    <property type="project" value="UniProtKB-KW"/>
</dbReference>
<evidence type="ECO:0000256" key="2">
    <source>
        <dbReference type="ARBA" id="ARBA00022801"/>
    </source>
</evidence>
<evidence type="ECO:0000313" key="7">
    <source>
        <dbReference type="Proteomes" id="UP000317023"/>
    </source>
</evidence>
<dbReference type="PRINTS" id="PR00746">
    <property type="entry name" value="GLHYDRLASE41"/>
</dbReference>
<reference evidence="6 7" key="1">
    <citation type="journal article" date="2019" name="Appl. Microbiol. Biotechnol.">
        <title>Differential efficiency of wild type rhizogenic strains for rol gene transformation of plants.</title>
        <authorList>
            <person name="Desmet S."/>
            <person name="De Keyser E."/>
            <person name="Van Vaerenbergh J."/>
            <person name="Baeyen S."/>
            <person name="Van Huylenbroeck J."/>
            <person name="Geelen D."/>
            <person name="Dhooghe E."/>
        </authorList>
    </citation>
    <scope>NUCLEOTIDE SEQUENCE [LARGE SCALE GENOMIC DNA]</scope>
    <source>
        <strain evidence="6 7">MAFF210266</strain>
    </source>
</reference>
<feature type="compositionally biased region" description="Basic and acidic residues" evidence="4">
    <location>
        <begin position="37"/>
        <end position="48"/>
    </location>
</feature>
<dbReference type="InterPro" id="IPR006064">
    <property type="entry name" value="Glycosidase"/>
</dbReference>
<accession>A0A546XR40</accession>
<dbReference type="InterPro" id="IPR006065">
    <property type="entry name" value="Glyco_hydro_41"/>
</dbReference>
<feature type="region of interest" description="Disordered" evidence="4">
    <location>
        <begin position="37"/>
        <end position="65"/>
    </location>
</feature>
<dbReference type="GO" id="GO:0005975">
    <property type="term" value="P:carbohydrate metabolic process"/>
    <property type="evidence" value="ECO:0007669"/>
    <property type="project" value="InterPro"/>
</dbReference>
<dbReference type="EMBL" id="SGOE01000009">
    <property type="protein sequence ID" value="TRB03206.1"/>
    <property type="molecule type" value="Genomic_DNA"/>
</dbReference>
<evidence type="ECO:0000256" key="4">
    <source>
        <dbReference type="SAM" id="MobiDB-lite"/>
    </source>
</evidence>
<proteinExistence type="predicted"/>
<evidence type="ECO:0000313" key="6">
    <source>
        <dbReference type="EMBL" id="TRB03206.1"/>
    </source>
</evidence>
<organism evidence="6 7">
    <name type="scientific">Agrobacterium tumefaciens</name>
    <dbReference type="NCBI Taxonomy" id="358"/>
    <lineage>
        <taxon>Bacteria</taxon>
        <taxon>Pseudomonadati</taxon>
        <taxon>Pseudomonadota</taxon>
        <taxon>Alphaproteobacteria</taxon>
        <taxon>Hyphomicrobiales</taxon>
        <taxon>Rhizobiaceae</taxon>
        <taxon>Rhizobium/Agrobacterium group</taxon>
        <taxon>Agrobacterium</taxon>
        <taxon>Agrobacterium tumefaciens complex</taxon>
    </lineage>
</organism>